<evidence type="ECO:0000313" key="2">
    <source>
        <dbReference type="EMBL" id="MBW0478631.1"/>
    </source>
</evidence>
<proteinExistence type="predicted"/>
<name>A0A9Q3GSV7_9BASI</name>
<dbReference type="Proteomes" id="UP000765509">
    <property type="component" value="Unassembled WGS sequence"/>
</dbReference>
<organism evidence="2 3">
    <name type="scientific">Austropuccinia psidii MF-1</name>
    <dbReference type="NCBI Taxonomy" id="1389203"/>
    <lineage>
        <taxon>Eukaryota</taxon>
        <taxon>Fungi</taxon>
        <taxon>Dikarya</taxon>
        <taxon>Basidiomycota</taxon>
        <taxon>Pucciniomycotina</taxon>
        <taxon>Pucciniomycetes</taxon>
        <taxon>Pucciniales</taxon>
        <taxon>Sphaerophragmiaceae</taxon>
        <taxon>Austropuccinia</taxon>
    </lineage>
</organism>
<dbReference type="AlphaFoldDB" id="A0A9Q3GSV7"/>
<dbReference type="EMBL" id="AVOT02005256">
    <property type="protein sequence ID" value="MBW0478631.1"/>
    <property type="molecule type" value="Genomic_DNA"/>
</dbReference>
<protein>
    <submittedName>
        <fullName evidence="2">Uncharacterized protein</fullName>
    </submittedName>
</protein>
<keyword evidence="3" id="KW-1185">Reference proteome</keyword>
<feature type="region of interest" description="Disordered" evidence="1">
    <location>
        <begin position="1"/>
        <end position="70"/>
    </location>
</feature>
<feature type="compositionally biased region" description="Basic residues" evidence="1">
    <location>
        <begin position="45"/>
        <end position="54"/>
    </location>
</feature>
<evidence type="ECO:0000256" key="1">
    <source>
        <dbReference type="SAM" id="MobiDB-lite"/>
    </source>
</evidence>
<feature type="region of interest" description="Disordered" evidence="1">
    <location>
        <begin position="83"/>
        <end position="114"/>
    </location>
</feature>
<gene>
    <name evidence="2" type="ORF">O181_018346</name>
</gene>
<feature type="compositionally biased region" description="Basic and acidic residues" evidence="1">
    <location>
        <begin position="86"/>
        <end position="95"/>
    </location>
</feature>
<comment type="caution">
    <text evidence="2">The sequence shown here is derived from an EMBL/GenBank/DDBJ whole genome shotgun (WGS) entry which is preliminary data.</text>
</comment>
<evidence type="ECO:0000313" key="3">
    <source>
        <dbReference type="Proteomes" id="UP000765509"/>
    </source>
</evidence>
<sequence>MDPLESRNIGQVWPWGTPMTPMDHKPLNAEYGPWSTDHSTWKGQKGPKRAKKAPNHNLFKNGHSNSQEPKCSIWSRVAKGHFSKPSLKDNWDKTPPRIMPNFNWDEEDPRGPTG</sequence>
<reference evidence="2" key="1">
    <citation type="submission" date="2021-03" db="EMBL/GenBank/DDBJ databases">
        <title>Draft genome sequence of rust myrtle Austropuccinia psidii MF-1, a brazilian biotype.</title>
        <authorList>
            <person name="Quecine M.C."/>
            <person name="Pachon D.M.R."/>
            <person name="Bonatelli M.L."/>
            <person name="Correr F.H."/>
            <person name="Franceschini L.M."/>
            <person name="Leite T.F."/>
            <person name="Margarido G.R.A."/>
            <person name="Almeida C.A."/>
            <person name="Ferrarezi J.A."/>
            <person name="Labate C.A."/>
        </authorList>
    </citation>
    <scope>NUCLEOTIDE SEQUENCE</scope>
    <source>
        <strain evidence="2">MF-1</strain>
    </source>
</reference>
<accession>A0A9Q3GSV7</accession>